<keyword evidence="3" id="KW-1185">Reference proteome</keyword>
<protein>
    <recommendedName>
        <fullName evidence="4">Retrotransposon gag domain-containing protein</fullName>
    </recommendedName>
</protein>
<dbReference type="Proteomes" id="UP000192578">
    <property type="component" value="Unassembled WGS sequence"/>
</dbReference>
<evidence type="ECO:0000313" key="2">
    <source>
        <dbReference type="EMBL" id="OWA55254.1"/>
    </source>
</evidence>
<name>A0A9X6NSJ1_HYPEX</name>
<accession>A0A9X6NSJ1</accession>
<feature type="compositionally biased region" description="Basic and acidic residues" evidence="1">
    <location>
        <begin position="100"/>
        <end position="152"/>
    </location>
</feature>
<proteinExistence type="predicted"/>
<evidence type="ECO:0000313" key="3">
    <source>
        <dbReference type="Proteomes" id="UP000192578"/>
    </source>
</evidence>
<reference evidence="3" key="1">
    <citation type="submission" date="2017-01" db="EMBL/GenBank/DDBJ databases">
        <title>Comparative genomics of anhydrobiosis in the tardigrade Hypsibius dujardini.</title>
        <authorList>
            <person name="Yoshida Y."/>
            <person name="Koutsovoulos G."/>
            <person name="Laetsch D."/>
            <person name="Stevens L."/>
            <person name="Kumar S."/>
            <person name="Horikawa D."/>
            <person name="Ishino K."/>
            <person name="Komine S."/>
            <person name="Tomita M."/>
            <person name="Blaxter M."/>
            <person name="Arakawa K."/>
        </authorList>
    </citation>
    <scope>NUCLEOTIDE SEQUENCE [LARGE SCALE GENOMIC DNA]</scope>
    <source>
        <strain evidence="3">Z151</strain>
    </source>
</reference>
<dbReference type="AlphaFoldDB" id="A0A9X6NSJ1"/>
<gene>
    <name evidence="2" type="ORF">BV898_19642</name>
</gene>
<organism evidence="2 3">
    <name type="scientific">Hypsibius exemplaris</name>
    <name type="common">Freshwater tardigrade</name>
    <dbReference type="NCBI Taxonomy" id="2072580"/>
    <lineage>
        <taxon>Eukaryota</taxon>
        <taxon>Metazoa</taxon>
        <taxon>Ecdysozoa</taxon>
        <taxon>Tardigrada</taxon>
        <taxon>Eutardigrada</taxon>
        <taxon>Parachela</taxon>
        <taxon>Hypsibioidea</taxon>
        <taxon>Hypsibiidae</taxon>
        <taxon>Hypsibius</taxon>
    </lineage>
</organism>
<dbReference type="EMBL" id="MTYJ01000607">
    <property type="protein sequence ID" value="OWA55254.1"/>
    <property type="molecule type" value="Genomic_DNA"/>
</dbReference>
<evidence type="ECO:0008006" key="4">
    <source>
        <dbReference type="Google" id="ProtNLM"/>
    </source>
</evidence>
<feature type="region of interest" description="Disordered" evidence="1">
    <location>
        <begin position="1"/>
        <end position="27"/>
    </location>
</feature>
<comment type="caution">
    <text evidence="2">The sequence shown here is derived from an EMBL/GenBank/DDBJ whole genome shotgun (WGS) entry which is preliminary data.</text>
</comment>
<feature type="compositionally biased region" description="Basic and acidic residues" evidence="1">
    <location>
        <begin position="39"/>
        <end position="49"/>
    </location>
</feature>
<feature type="region of interest" description="Disordered" evidence="1">
    <location>
        <begin position="39"/>
        <end position="172"/>
    </location>
</feature>
<feature type="non-terminal residue" evidence="2">
    <location>
        <position position="1"/>
    </location>
</feature>
<evidence type="ECO:0000256" key="1">
    <source>
        <dbReference type="SAM" id="MobiDB-lite"/>
    </source>
</evidence>
<sequence length="282" mass="32353">PSIGSEGCDVFSPRRITDVRPPHLSPTGQQFIETVIDFDHSPTDCEPTRRVVNNDLDPIRNPTPVINSRVTRSKGQHLPSAAEQARQSSANKKQQRRQRQSNDHRMSQEADAPKDDGRGREDNNREGKVNASQSDKRPDQRVKNDGKDHESVVDEDEDDGKDHESVVDEDEDDTVNMTMHDLTTLFKAVQVKNQKTVSLRDLPKFFAALHEDANDFILRFERCGYLHKRNDDYIRHMYLAVDGNALHWHNNHKHITNWDVLKKLFLRTFAKAESITTSSEPE</sequence>